<protein>
    <submittedName>
        <fullName evidence="2">Uncharacterized protein</fullName>
    </submittedName>
</protein>
<reference evidence="2" key="1">
    <citation type="journal article" date="2020" name="G3 (Bethesda)">
        <title>High-Quality Assemblies for Three Invasive Social Wasps from the &lt;i&gt;Vespula&lt;/i&gt; Genus.</title>
        <authorList>
            <person name="Harrop T.W.R."/>
            <person name="Guhlin J."/>
            <person name="McLaughlin G.M."/>
            <person name="Permina E."/>
            <person name="Stockwell P."/>
            <person name="Gilligan J."/>
            <person name="Le Lec M.F."/>
            <person name="Gruber M.A.M."/>
            <person name="Quinn O."/>
            <person name="Lovegrove M."/>
            <person name="Duncan E.J."/>
            <person name="Remnant E.J."/>
            <person name="Van Eeckhoven J."/>
            <person name="Graham B."/>
            <person name="Knapp R.A."/>
            <person name="Langford K.W."/>
            <person name="Kronenberg Z."/>
            <person name="Press M.O."/>
            <person name="Eacker S.M."/>
            <person name="Wilson-Rankin E.E."/>
            <person name="Purcell J."/>
            <person name="Lester P.J."/>
            <person name="Dearden P.K."/>
        </authorList>
    </citation>
    <scope>NUCLEOTIDE SEQUENCE</scope>
    <source>
        <strain evidence="2">Volc-1</strain>
    </source>
</reference>
<proteinExistence type="predicted"/>
<name>A0A834P9Z5_VESPE</name>
<feature type="compositionally biased region" description="Polar residues" evidence="1">
    <location>
        <begin position="80"/>
        <end position="89"/>
    </location>
</feature>
<evidence type="ECO:0000256" key="1">
    <source>
        <dbReference type="SAM" id="MobiDB-lite"/>
    </source>
</evidence>
<accession>A0A834P9Z5</accession>
<gene>
    <name evidence="2" type="ORF">H0235_002453</name>
</gene>
<organism evidence="2 3">
    <name type="scientific">Vespula pensylvanica</name>
    <name type="common">Western yellow jacket</name>
    <name type="synonym">Wasp</name>
    <dbReference type="NCBI Taxonomy" id="30213"/>
    <lineage>
        <taxon>Eukaryota</taxon>
        <taxon>Metazoa</taxon>
        <taxon>Ecdysozoa</taxon>
        <taxon>Arthropoda</taxon>
        <taxon>Hexapoda</taxon>
        <taxon>Insecta</taxon>
        <taxon>Pterygota</taxon>
        <taxon>Neoptera</taxon>
        <taxon>Endopterygota</taxon>
        <taxon>Hymenoptera</taxon>
        <taxon>Apocrita</taxon>
        <taxon>Aculeata</taxon>
        <taxon>Vespoidea</taxon>
        <taxon>Vespidae</taxon>
        <taxon>Vespinae</taxon>
        <taxon>Vespula</taxon>
    </lineage>
</organism>
<comment type="caution">
    <text evidence="2">The sequence shown here is derived from an EMBL/GenBank/DDBJ whole genome shotgun (WGS) entry which is preliminary data.</text>
</comment>
<keyword evidence="3" id="KW-1185">Reference proteome</keyword>
<evidence type="ECO:0000313" key="3">
    <source>
        <dbReference type="Proteomes" id="UP000600918"/>
    </source>
</evidence>
<sequence>MESRMAPRVDSRLPGAIVPIINYGFHAWPAGRHSSCRCCCSYCRCRYCSQAMLGTVGTFAEIVKSVLSRHENHQDGYGGNNSSRLRSEQ</sequence>
<dbReference type="AlphaFoldDB" id="A0A834P9Z5"/>
<dbReference type="Proteomes" id="UP000600918">
    <property type="component" value="Unassembled WGS sequence"/>
</dbReference>
<evidence type="ECO:0000313" key="2">
    <source>
        <dbReference type="EMBL" id="KAF7434262.1"/>
    </source>
</evidence>
<dbReference type="EMBL" id="JACSDY010000002">
    <property type="protein sequence ID" value="KAF7434262.1"/>
    <property type="molecule type" value="Genomic_DNA"/>
</dbReference>
<feature type="region of interest" description="Disordered" evidence="1">
    <location>
        <begin position="70"/>
        <end position="89"/>
    </location>
</feature>